<protein>
    <submittedName>
        <fullName evidence="1">Uncharacterized protein</fullName>
    </submittedName>
</protein>
<gene>
    <name evidence="1" type="ORF">RJ41_07995</name>
</gene>
<comment type="caution">
    <text evidence="1">The sequence shown here is derived from an EMBL/GenBank/DDBJ whole genome shotgun (WGS) entry which is preliminary data.</text>
</comment>
<evidence type="ECO:0000313" key="1">
    <source>
        <dbReference type="EMBL" id="KHT54446.1"/>
    </source>
</evidence>
<sequence>MAKTKGLYFHNTRRGLMLRCIVHFSNNKDDSVFKLKKLDVEVGIYLATRGKSRRRGGKYFYSNLEVLANKVSTFSNRKKISTNAISESLTSLDKNNIIEYKKDKPNNPEKHKEKRGIKITLFDKDHYKKTLKNL</sequence>
<accession>A0A0B3XY59</accession>
<dbReference type="EMBL" id="JWLW01000012">
    <property type="protein sequence ID" value="KHT54446.1"/>
    <property type="molecule type" value="Genomic_DNA"/>
</dbReference>
<keyword evidence="2" id="KW-1185">Reference proteome</keyword>
<name>A0A0B3XY59_9ALTE</name>
<dbReference type="RefSeq" id="WP_039219065.1">
    <property type="nucleotide sequence ID" value="NZ_JWLW01000012.1"/>
</dbReference>
<evidence type="ECO:0000313" key="2">
    <source>
        <dbReference type="Proteomes" id="UP000031197"/>
    </source>
</evidence>
<dbReference type="AlphaFoldDB" id="A0A0B3XY59"/>
<dbReference type="Proteomes" id="UP000031197">
    <property type="component" value="Unassembled WGS sequence"/>
</dbReference>
<proteinExistence type="predicted"/>
<dbReference type="OrthoDB" id="9880051at2"/>
<reference evidence="1 2" key="1">
    <citation type="submission" date="2014-12" db="EMBL/GenBank/DDBJ databases">
        <title>Genome sequencing of Alteromonas marina AD001.</title>
        <authorList>
            <person name="Adrian T.G.S."/>
            <person name="Chan K.G."/>
        </authorList>
    </citation>
    <scope>NUCLEOTIDE SEQUENCE [LARGE SCALE GENOMIC DNA]</scope>
    <source>
        <strain evidence="1 2">AD001</strain>
    </source>
</reference>
<organism evidence="1 2">
    <name type="scientific">Alteromonas marina</name>
    <dbReference type="NCBI Taxonomy" id="203795"/>
    <lineage>
        <taxon>Bacteria</taxon>
        <taxon>Pseudomonadati</taxon>
        <taxon>Pseudomonadota</taxon>
        <taxon>Gammaproteobacteria</taxon>
        <taxon>Alteromonadales</taxon>
        <taxon>Alteromonadaceae</taxon>
        <taxon>Alteromonas/Salinimonas group</taxon>
        <taxon>Alteromonas</taxon>
    </lineage>
</organism>